<organism evidence="3 4">
    <name type="scientific">Pseudoramibacter porci</name>
    <dbReference type="NCBI Taxonomy" id="2606631"/>
    <lineage>
        <taxon>Bacteria</taxon>
        <taxon>Bacillati</taxon>
        <taxon>Bacillota</taxon>
        <taxon>Clostridia</taxon>
        <taxon>Eubacteriales</taxon>
        <taxon>Eubacteriaceae</taxon>
        <taxon>Pseudoramibacter</taxon>
    </lineage>
</organism>
<feature type="domain" description="Calcineurin-like phosphoesterase" evidence="2">
    <location>
        <begin position="4"/>
        <end position="194"/>
    </location>
</feature>
<reference evidence="3 4" key="1">
    <citation type="submission" date="2019-08" db="EMBL/GenBank/DDBJ databases">
        <title>In-depth cultivation of the pig gut microbiome towards novel bacterial diversity and tailored functional studies.</title>
        <authorList>
            <person name="Wylensek D."/>
            <person name="Hitch T.C.A."/>
            <person name="Clavel T."/>
        </authorList>
    </citation>
    <scope>NUCLEOTIDE SEQUENCE [LARGE SCALE GENOMIC DNA]</scope>
    <source>
        <strain evidence="3 4">RF-744-FAT-4</strain>
    </source>
</reference>
<dbReference type="InterPro" id="IPR029052">
    <property type="entry name" value="Metallo-depent_PP-like"/>
</dbReference>
<keyword evidence="1" id="KW-0378">Hydrolase</keyword>
<dbReference type="RefSeq" id="WP_154575481.1">
    <property type="nucleotide sequence ID" value="NZ_VUMO01000001.1"/>
</dbReference>
<dbReference type="AlphaFoldDB" id="A0A7X2NET4"/>
<dbReference type="CDD" id="cd00840">
    <property type="entry name" value="MPP_Mre11_N"/>
    <property type="match status" value="1"/>
</dbReference>
<keyword evidence="3" id="KW-0540">Nuclease</keyword>
<protein>
    <submittedName>
        <fullName evidence="3">DNA repair exonuclease</fullName>
    </submittedName>
</protein>
<evidence type="ECO:0000313" key="3">
    <source>
        <dbReference type="EMBL" id="MSS19085.1"/>
    </source>
</evidence>
<evidence type="ECO:0000256" key="1">
    <source>
        <dbReference type="ARBA" id="ARBA00022801"/>
    </source>
</evidence>
<keyword evidence="4" id="KW-1185">Reference proteome</keyword>
<evidence type="ECO:0000313" key="4">
    <source>
        <dbReference type="Proteomes" id="UP000461754"/>
    </source>
</evidence>
<keyword evidence="3" id="KW-0269">Exonuclease</keyword>
<gene>
    <name evidence="3" type="ORF">FYJ52_01475</name>
</gene>
<dbReference type="SUPFAM" id="SSF56300">
    <property type="entry name" value="Metallo-dependent phosphatases"/>
    <property type="match status" value="1"/>
</dbReference>
<dbReference type="EMBL" id="VUMO01000001">
    <property type="protein sequence ID" value="MSS19085.1"/>
    <property type="molecule type" value="Genomic_DNA"/>
</dbReference>
<sequence length="364" mass="42152">MAISFIHTGDIHLEKTFHFKNHQRDFGKAHRIDLWLTFDQIINTAEKNHVDFLIISGDLFDTPDVSSKALKRVAEKFAHLTETEVVICPGNHDFYTPSALYGLIEWPQNVTIFKQGQMESKYFEEKETRIFGIGWTKDTYDTMPFDGSHINLSEADNNILVLHGDAYNQISQYMPIDLACFDYFDYVALGHIHRSERLTLRAAYCGCPEPLTFKNINEPSIFYGQIHHHRLDLQKIETGKRKFFQKTLRVSPEMTQNDLLMACSDLSDDDSKGKDYYRLFLNGYAGADIDVEELRMQLAQIFYYVEVDDKKLLPNIDVDKLLEENQDNMIGRFIQEMRRNGDNPTAKKALYYGLEGLLNSEEKG</sequence>
<dbReference type="InterPro" id="IPR041796">
    <property type="entry name" value="Mre11_N"/>
</dbReference>
<dbReference type="Gene3D" id="3.60.21.10">
    <property type="match status" value="1"/>
</dbReference>
<dbReference type="Pfam" id="PF00149">
    <property type="entry name" value="Metallophos"/>
    <property type="match status" value="1"/>
</dbReference>
<dbReference type="Proteomes" id="UP000461754">
    <property type="component" value="Unassembled WGS sequence"/>
</dbReference>
<dbReference type="PANTHER" id="PTHR30337">
    <property type="entry name" value="COMPONENT OF ATP-DEPENDENT DSDNA EXONUCLEASE"/>
    <property type="match status" value="1"/>
</dbReference>
<accession>A0A7X2NET4</accession>
<dbReference type="GO" id="GO:0004527">
    <property type="term" value="F:exonuclease activity"/>
    <property type="evidence" value="ECO:0007669"/>
    <property type="project" value="UniProtKB-KW"/>
</dbReference>
<name>A0A7X2NET4_9FIRM</name>
<dbReference type="InterPro" id="IPR004843">
    <property type="entry name" value="Calcineurin-like_PHP"/>
</dbReference>
<dbReference type="InterPro" id="IPR050535">
    <property type="entry name" value="DNA_Repair-Maintenance_Comp"/>
</dbReference>
<comment type="caution">
    <text evidence="3">The sequence shown here is derived from an EMBL/GenBank/DDBJ whole genome shotgun (WGS) entry which is preliminary data.</text>
</comment>
<evidence type="ECO:0000259" key="2">
    <source>
        <dbReference type="Pfam" id="PF00149"/>
    </source>
</evidence>
<proteinExistence type="predicted"/>